<proteinExistence type="predicted"/>
<name>A0ABS8WLY0_DATST</name>
<sequence>MLVLDSIQLSIRTTEYDYHMEALKETRKLITQDKLMHVRWMANIITKAKEKAEWVTKHGSSALVTYIMPGHLLNIIPDHSIEIPELAIKENTTFPAPEPHLLVIHG</sequence>
<dbReference type="EMBL" id="JACEIK010009000">
    <property type="protein sequence ID" value="MCE3051853.1"/>
    <property type="molecule type" value="Genomic_DNA"/>
</dbReference>
<organism evidence="1 2">
    <name type="scientific">Datura stramonium</name>
    <name type="common">Jimsonweed</name>
    <name type="synonym">Common thornapple</name>
    <dbReference type="NCBI Taxonomy" id="4076"/>
    <lineage>
        <taxon>Eukaryota</taxon>
        <taxon>Viridiplantae</taxon>
        <taxon>Streptophyta</taxon>
        <taxon>Embryophyta</taxon>
        <taxon>Tracheophyta</taxon>
        <taxon>Spermatophyta</taxon>
        <taxon>Magnoliopsida</taxon>
        <taxon>eudicotyledons</taxon>
        <taxon>Gunneridae</taxon>
        <taxon>Pentapetalae</taxon>
        <taxon>asterids</taxon>
        <taxon>lamiids</taxon>
        <taxon>Solanales</taxon>
        <taxon>Solanaceae</taxon>
        <taxon>Solanoideae</taxon>
        <taxon>Datureae</taxon>
        <taxon>Datura</taxon>
    </lineage>
</organism>
<gene>
    <name evidence="1" type="ORF">HAX54_051065</name>
</gene>
<dbReference type="Proteomes" id="UP000823775">
    <property type="component" value="Unassembled WGS sequence"/>
</dbReference>
<protein>
    <submittedName>
        <fullName evidence="1">Uncharacterized protein</fullName>
    </submittedName>
</protein>
<comment type="caution">
    <text evidence="1">The sequence shown here is derived from an EMBL/GenBank/DDBJ whole genome shotgun (WGS) entry which is preliminary data.</text>
</comment>
<keyword evidence="2" id="KW-1185">Reference proteome</keyword>
<reference evidence="1 2" key="1">
    <citation type="journal article" date="2021" name="BMC Genomics">
        <title>Datura genome reveals duplications of psychoactive alkaloid biosynthetic genes and high mutation rate following tissue culture.</title>
        <authorList>
            <person name="Rajewski A."/>
            <person name="Carter-House D."/>
            <person name="Stajich J."/>
            <person name="Litt A."/>
        </authorList>
    </citation>
    <scope>NUCLEOTIDE SEQUENCE [LARGE SCALE GENOMIC DNA]</scope>
    <source>
        <strain evidence="1">AR-01</strain>
    </source>
</reference>
<accession>A0ABS8WLY0</accession>
<evidence type="ECO:0000313" key="1">
    <source>
        <dbReference type="EMBL" id="MCE3051853.1"/>
    </source>
</evidence>
<evidence type="ECO:0000313" key="2">
    <source>
        <dbReference type="Proteomes" id="UP000823775"/>
    </source>
</evidence>
<feature type="non-terminal residue" evidence="1">
    <location>
        <position position="106"/>
    </location>
</feature>